<dbReference type="SUPFAM" id="SSF52540">
    <property type="entry name" value="P-loop containing nucleoside triphosphate hydrolases"/>
    <property type="match status" value="1"/>
</dbReference>
<organism evidence="9 10">
    <name type="scientific">Alsobacter ponti</name>
    <dbReference type="NCBI Taxonomy" id="2962936"/>
    <lineage>
        <taxon>Bacteria</taxon>
        <taxon>Pseudomonadati</taxon>
        <taxon>Pseudomonadota</taxon>
        <taxon>Alphaproteobacteria</taxon>
        <taxon>Hyphomicrobiales</taxon>
        <taxon>Alsobacteraceae</taxon>
        <taxon>Alsobacter</taxon>
    </lineage>
</organism>
<evidence type="ECO:0000256" key="4">
    <source>
        <dbReference type="ARBA" id="ARBA00022475"/>
    </source>
</evidence>
<dbReference type="InterPro" id="IPR003439">
    <property type="entry name" value="ABC_transporter-like_ATP-bd"/>
</dbReference>
<evidence type="ECO:0000259" key="8">
    <source>
        <dbReference type="PROSITE" id="PS50893"/>
    </source>
</evidence>
<sequence>MTPALDASVQVRSAPPVLSVRNLHAHLHLGDTVVRAVDGVSFDLPAGATLSIVGESGCGKSMTALAILGLLPQPAGRITEGEVWLDGVGDLARLDQRALRRVRGNAVSMVFQDPMTSLNPVFRVGWQIAEAIRMHETVSREEARRRAIELLELVGIPSPSVRCDAFPHQLSGGMRQRVMIAIALARRPKVMLADEPTTALDVTIQAQVLRLMKRLQQDSGAALLLITHDLGVVAQMAQRVCVMYAGVIVEESAVGDLFADPLHPYTRGLLASMPKPRHGAARQALISIPGTVPPLSRLPAGCRFAGRCAHVFSKCREAEPPLVPVAGDLGPGARKVRCWLHVGSEAA</sequence>
<dbReference type="CDD" id="cd03257">
    <property type="entry name" value="ABC_NikE_OppD_transporters"/>
    <property type="match status" value="1"/>
</dbReference>
<dbReference type="PROSITE" id="PS50893">
    <property type="entry name" value="ABC_TRANSPORTER_2"/>
    <property type="match status" value="1"/>
</dbReference>
<keyword evidence="4" id="KW-1003">Cell membrane</keyword>
<dbReference type="NCBIfam" id="TIGR01727">
    <property type="entry name" value="oligo_HPY"/>
    <property type="match status" value="1"/>
</dbReference>
<comment type="similarity">
    <text evidence="2">Belongs to the ABC transporter superfamily.</text>
</comment>
<dbReference type="InterPro" id="IPR017871">
    <property type="entry name" value="ABC_transporter-like_CS"/>
</dbReference>
<dbReference type="Pfam" id="PF08352">
    <property type="entry name" value="oligo_HPY"/>
    <property type="match status" value="1"/>
</dbReference>
<evidence type="ECO:0000256" key="3">
    <source>
        <dbReference type="ARBA" id="ARBA00022448"/>
    </source>
</evidence>
<evidence type="ECO:0000256" key="2">
    <source>
        <dbReference type="ARBA" id="ARBA00005417"/>
    </source>
</evidence>
<dbReference type="PANTHER" id="PTHR43297:SF2">
    <property type="entry name" value="DIPEPTIDE TRANSPORT ATP-BINDING PROTEIN DPPD"/>
    <property type="match status" value="1"/>
</dbReference>
<reference evidence="9 10" key="1">
    <citation type="submission" date="2022-07" db="EMBL/GenBank/DDBJ databases">
        <authorList>
            <person name="Li W.-J."/>
            <person name="Deng Q.-Q."/>
        </authorList>
    </citation>
    <scope>NUCLEOTIDE SEQUENCE [LARGE SCALE GENOMIC DNA]</scope>
    <source>
        <strain evidence="9 10">SYSU M60028</strain>
    </source>
</reference>
<accession>A0ABT1LIV2</accession>
<keyword evidence="7" id="KW-0472">Membrane</keyword>
<gene>
    <name evidence="9" type="ORF">NK718_21220</name>
</gene>
<evidence type="ECO:0000256" key="1">
    <source>
        <dbReference type="ARBA" id="ARBA00004417"/>
    </source>
</evidence>
<evidence type="ECO:0000256" key="7">
    <source>
        <dbReference type="ARBA" id="ARBA00023136"/>
    </source>
</evidence>
<dbReference type="RefSeq" id="WP_254746476.1">
    <property type="nucleotide sequence ID" value="NZ_JANCLU010000034.1"/>
</dbReference>
<evidence type="ECO:0000313" key="10">
    <source>
        <dbReference type="Proteomes" id="UP001205890"/>
    </source>
</evidence>
<name>A0ABT1LIV2_9HYPH</name>
<keyword evidence="10" id="KW-1185">Reference proteome</keyword>
<dbReference type="PANTHER" id="PTHR43297">
    <property type="entry name" value="OLIGOPEPTIDE TRANSPORT ATP-BINDING PROTEIN APPD"/>
    <property type="match status" value="1"/>
</dbReference>
<keyword evidence="6 9" id="KW-0067">ATP-binding</keyword>
<dbReference type="GO" id="GO:0005524">
    <property type="term" value="F:ATP binding"/>
    <property type="evidence" value="ECO:0007669"/>
    <property type="project" value="UniProtKB-KW"/>
</dbReference>
<dbReference type="InterPro" id="IPR027417">
    <property type="entry name" value="P-loop_NTPase"/>
</dbReference>
<dbReference type="InterPro" id="IPR013563">
    <property type="entry name" value="Oligopep_ABC_C"/>
</dbReference>
<feature type="domain" description="ABC transporter" evidence="8">
    <location>
        <begin position="18"/>
        <end position="270"/>
    </location>
</feature>
<comment type="subcellular location">
    <subcellularLocation>
        <location evidence="1">Cell inner membrane</location>
        <topology evidence="1">Peripheral membrane protein</topology>
    </subcellularLocation>
</comment>
<dbReference type="Gene3D" id="3.40.50.300">
    <property type="entry name" value="P-loop containing nucleotide triphosphate hydrolases"/>
    <property type="match status" value="1"/>
</dbReference>
<comment type="caution">
    <text evidence="9">The sequence shown here is derived from an EMBL/GenBank/DDBJ whole genome shotgun (WGS) entry which is preliminary data.</text>
</comment>
<dbReference type="SMART" id="SM00382">
    <property type="entry name" value="AAA"/>
    <property type="match status" value="1"/>
</dbReference>
<evidence type="ECO:0000256" key="5">
    <source>
        <dbReference type="ARBA" id="ARBA00022741"/>
    </source>
</evidence>
<dbReference type="PROSITE" id="PS00211">
    <property type="entry name" value="ABC_TRANSPORTER_1"/>
    <property type="match status" value="1"/>
</dbReference>
<dbReference type="Proteomes" id="UP001205890">
    <property type="component" value="Unassembled WGS sequence"/>
</dbReference>
<dbReference type="InterPro" id="IPR003593">
    <property type="entry name" value="AAA+_ATPase"/>
</dbReference>
<keyword evidence="3" id="KW-0813">Transport</keyword>
<evidence type="ECO:0000256" key="6">
    <source>
        <dbReference type="ARBA" id="ARBA00022840"/>
    </source>
</evidence>
<proteinExistence type="inferred from homology"/>
<dbReference type="EMBL" id="JANCLU010000034">
    <property type="protein sequence ID" value="MCP8941051.1"/>
    <property type="molecule type" value="Genomic_DNA"/>
</dbReference>
<dbReference type="InterPro" id="IPR050388">
    <property type="entry name" value="ABC_Ni/Peptide_Import"/>
</dbReference>
<keyword evidence="5" id="KW-0547">Nucleotide-binding</keyword>
<evidence type="ECO:0000313" key="9">
    <source>
        <dbReference type="EMBL" id="MCP8941051.1"/>
    </source>
</evidence>
<dbReference type="Pfam" id="PF00005">
    <property type="entry name" value="ABC_tran"/>
    <property type="match status" value="1"/>
</dbReference>
<protein>
    <submittedName>
        <fullName evidence="9">ABC transporter ATP-binding protein</fullName>
    </submittedName>
</protein>